<evidence type="ECO:0000256" key="1">
    <source>
        <dbReference type="ARBA" id="ARBA00023015"/>
    </source>
</evidence>
<feature type="domain" description="HTH araC/xylS-type" evidence="4">
    <location>
        <begin position="292"/>
        <end position="419"/>
    </location>
</feature>
<dbReference type="PANTHER" id="PTHR46796:SF12">
    <property type="entry name" value="HTH-TYPE DNA-BINDING TRANSCRIPTIONAL ACTIVATOR EUTR"/>
    <property type="match status" value="1"/>
</dbReference>
<dbReference type="EMBL" id="LAQU01000064">
    <property type="protein sequence ID" value="KKB61171.1"/>
    <property type="molecule type" value="Genomic_DNA"/>
</dbReference>
<evidence type="ECO:0000256" key="3">
    <source>
        <dbReference type="ARBA" id="ARBA00023163"/>
    </source>
</evidence>
<dbReference type="STRING" id="28092.WM40_24775"/>
<dbReference type="InterPro" id="IPR009057">
    <property type="entry name" value="Homeodomain-like_sf"/>
</dbReference>
<dbReference type="PROSITE" id="PS01124">
    <property type="entry name" value="HTH_ARAC_FAMILY_2"/>
    <property type="match status" value="1"/>
</dbReference>
<keyword evidence="3" id="KW-0804">Transcription</keyword>
<dbReference type="InterPro" id="IPR018060">
    <property type="entry name" value="HTH_AraC"/>
</dbReference>
<evidence type="ECO:0000313" key="6">
    <source>
        <dbReference type="Proteomes" id="UP000033618"/>
    </source>
</evidence>
<dbReference type="InterPro" id="IPR050204">
    <property type="entry name" value="AraC_XylS_family_regulators"/>
</dbReference>
<evidence type="ECO:0000259" key="4">
    <source>
        <dbReference type="PROSITE" id="PS01124"/>
    </source>
</evidence>
<dbReference type="RefSeq" id="WP_024901911.1">
    <property type="nucleotide sequence ID" value="NZ_CADFGU010000032.1"/>
</dbReference>
<dbReference type="GO" id="GO:0043565">
    <property type="term" value="F:sequence-specific DNA binding"/>
    <property type="evidence" value="ECO:0007669"/>
    <property type="project" value="InterPro"/>
</dbReference>
<gene>
    <name evidence="5" type="ORF">WM40_24775</name>
</gene>
<comment type="caution">
    <text evidence="5">The sequence shown here is derived from an EMBL/GenBank/DDBJ whole genome shotgun (WGS) entry which is preliminary data.</text>
</comment>
<dbReference type="Gene3D" id="1.10.10.60">
    <property type="entry name" value="Homeodomain-like"/>
    <property type="match status" value="1"/>
</dbReference>
<dbReference type="SUPFAM" id="SSF46689">
    <property type="entry name" value="Homeodomain-like"/>
    <property type="match status" value="2"/>
</dbReference>
<protein>
    <recommendedName>
        <fullName evidence="4">HTH araC/xylS-type domain-containing protein</fullName>
    </recommendedName>
</protein>
<keyword evidence="2" id="KW-0238">DNA-binding</keyword>
<dbReference type="Pfam" id="PF12833">
    <property type="entry name" value="HTH_18"/>
    <property type="match status" value="2"/>
</dbReference>
<dbReference type="AlphaFoldDB" id="A0A0F5JTL9"/>
<accession>A0A0F5JTL9</accession>
<name>A0A0F5JTL9_9BURK</name>
<evidence type="ECO:0000313" key="5">
    <source>
        <dbReference type="EMBL" id="KKB61171.1"/>
    </source>
</evidence>
<dbReference type="PANTHER" id="PTHR46796">
    <property type="entry name" value="HTH-TYPE TRANSCRIPTIONAL ACTIVATOR RHAS-RELATED"/>
    <property type="match status" value="1"/>
</dbReference>
<organism evidence="5 6">
    <name type="scientific">Robbsia andropogonis</name>
    <dbReference type="NCBI Taxonomy" id="28092"/>
    <lineage>
        <taxon>Bacteria</taxon>
        <taxon>Pseudomonadati</taxon>
        <taxon>Pseudomonadota</taxon>
        <taxon>Betaproteobacteria</taxon>
        <taxon>Burkholderiales</taxon>
        <taxon>Burkholderiaceae</taxon>
        <taxon>Robbsia</taxon>
    </lineage>
</organism>
<sequence length="422" mass="47096">MTIMSSASHRAREPRTRAPAMAWAADAARVQPAANVPDVERVAAVHASDSARIMRHVSADPNIQADAISGWTQQYDQLSTGPFSGSLTEWQSNGFHFFSETTSQALRQACRVRSGAIWFGIPDRRLTSFDGKDRHLPAPGTMVPVEEGAEDLGGICAKIRARSIDVDMVACQQGDRDFELVTPSRFRIFGIVITESAWREVMHEMHDCPDVPGGIRDDLVRFELTALDALREVMYRVLCAEHSFGVAERLSPFQAAHFQDEVLRLLASGLRQAGDVAPIPAMPKPHRRWIVDTARQYVLDNRERPIGIPELCTALRASRRTLQYCFQDIYGMSPQRYLRATRLNGVRRALLSEAVKVSSTLPLGAFSKGDEAGLSRSSVMSERRTVQEIAAEWGFWHHSQFTADYRQLFGMTPSETQRRGGV</sequence>
<dbReference type="GO" id="GO:0003700">
    <property type="term" value="F:DNA-binding transcription factor activity"/>
    <property type="evidence" value="ECO:0007669"/>
    <property type="project" value="InterPro"/>
</dbReference>
<proteinExistence type="predicted"/>
<dbReference type="PATRIC" id="fig|28092.6.peg.5846"/>
<evidence type="ECO:0000256" key="2">
    <source>
        <dbReference type="ARBA" id="ARBA00023125"/>
    </source>
</evidence>
<dbReference type="SMART" id="SM00342">
    <property type="entry name" value="HTH_ARAC"/>
    <property type="match status" value="1"/>
</dbReference>
<keyword evidence="6" id="KW-1185">Reference proteome</keyword>
<reference evidence="5 6" key="1">
    <citation type="submission" date="2015-03" db="EMBL/GenBank/DDBJ databases">
        <title>Draft Genome Sequence of Burkholderia andropogonis type strain ICMP2807, isolated from Sorghum bicolor.</title>
        <authorList>
            <person name="Lopes-Santos L."/>
            <person name="Castro D.B."/>
            <person name="Ottoboni L.M."/>
            <person name="Park D."/>
            <person name="Weirc B.S."/>
            <person name="Destefano S.A."/>
        </authorList>
    </citation>
    <scope>NUCLEOTIDE SEQUENCE [LARGE SCALE GENOMIC DNA]</scope>
    <source>
        <strain evidence="5 6">ICMP2807</strain>
    </source>
</reference>
<keyword evidence="1" id="KW-0805">Transcription regulation</keyword>
<dbReference type="Proteomes" id="UP000033618">
    <property type="component" value="Unassembled WGS sequence"/>
</dbReference>